<proteinExistence type="predicted"/>
<feature type="transmembrane region" description="Helical" evidence="1">
    <location>
        <begin position="15"/>
        <end position="37"/>
    </location>
</feature>
<accession>A0A1A7ZJ99</accession>
<protein>
    <submittedName>
        <fullName evidence="2">Uncharacterized protein</fullName>
    </submittedName>
</protein>
<organism evidence="2">
    <name type="scientific">Nothobranchius furzeri</name>
    <name type="common">Turquoise killifish</name>
    <dbReference type="NCBI Taxonomy" id="105023"/>
    <lineage>
        <taxon>Eukaryota</taxon>
        <taxon>Metazoa</taxon>
        <taxon>Chordata</taxon>
        <taxon>Craniata</taxon>
        <taxon>Vertebrata</taxon>
        <taxon>Euteleostomi</taxon>
        <taxon>Actinopterygii</taxon>
        <taxon>Neopterygii</taxon>
        <taxon>Teleostei</taxon>
        <taxon>Neoteleostei</taxon>
        <taxon>Acanthomorphata</taxon>
        <taxon>Ovalentaria</taxon>
        <taxon>Atherinomorphae</taxon>
        <taxon>Cyprinodontiformes</taxon>
        <taxon>Nothobranchiidae</taxon>
        <taxon>Nothobranchius</taxon>
    </lineage>
</organism>
<feature type="non-terminal residue" evidence="2">
    <location>
        <position position="64"/>
    </location>
</feature>
<sequence>SSALCSRQTSLTQGFLSSTICSLTVLFPAISAVNFIFSLSVFLPRRSYNDVLLSCGGLMEGAIV</sequence>
<reference evidence="2" key="1">
    <citation type="submission" date="2016-05" db="EMBL/GenBank/DDBJ databases">
        <authorList>
            <person name="Lavstsen T."/>
            <person name="Jespersen J.S."/>
        </authorList>
    </citation>
    <scope>NUCLEOTIDE SEQUENCE</scope>
    <source>
        <tissue evidence="2">Brain</tissue>
    </source>
</reference>
<evidence type="ECO:0000313" key="2">
    <source>
        <dbReference type="EMBL" id="SBP42779.1"/>
    </source>
</evidence>
<keyword evidence="1" id="KW-0812">Transmembrane</keyword>
<keyword evidence="1" id="KW-0472">Membrane</keyword>
<feature type="non-terminal residue" evidence="2">
    <location>
        <position position="1"/>
    </location>
</feature>
<keyword evidence="1" id="KW-1133">Transmembrane helix</keyword>
<evidence type="ECO:0000256" key="1">
    <source>
        <dbReference type="SAM" id="Phobius"/>
    </source>
</evidence>
<reference evidence="2" key="2">
    <citation type="submission" date="2016-06" db="EMBL/GenBank/DDBJ databases">
        <title>The genome of a short-lived fish provides insights into sex chromosome evolution and the genetic control of aging.</title>
        <authorList>
            <person name="Reichwald K."/>
            <person name="Felder M."/>
            <person name="Petzold A."/>
            <person name="Koch P."/>
            <person name="Groth M."/>
            <person name="Platzer M."/>
        </authorList>
    </citation>
    <scope>NUCLEOTIDE SEQUENCE</scope>
    <source>
        <tissue evidence="2">Brain</tissue>
    </source>
</reference>
<gene>
    <name evidence="2" type="primary">Nfu_g_1_006594</name>
</gene>
<name>A0A1A7ZJ99_NOTFU</name>
<dbReference type="AlphaFoldDB" id="A0A1A7ZJ99"/>
<dbReference type="EMBL" id="HADY01004294">
    <property type="protein sequence ID" value="SBP42779.1"/>
    <property type="molecule type" value="Transcribed_RNA"/>
</dbReference>